<dbReference type="PROSITE" id="PS50902">
    <property type="entry name" value="FLAVODOXIN_LIKE"/>
    <property type="match status" value="1"/>
</dbReference>
<dbReference type="PANTHER" id="PTHR39201">
    <property type="entry name" value="EXPORTED PROTEIN-RELATED"/>
    <property type="match status" value="1"/>
</dbReference>
<gene>
    <name evidence="2" type="ORF">GMLC_13630</name>
</gene>
<dbReference type="EMBL" id="BLXZ01000002">
    <property type="protein sequence ID" value="GFO67784.1"/>
    <property type="molecule type" value="Genomic_DNA"/>
</dbReference>
<name>A0A6V8N784_9BACT</name>
<dbReference type="PANTHER" id="PTHR39201:SF1">
    <property type="entry name" value="FLAVODOXIN-LIKE DOMAIN-CONTAINING PROTEIN"/>
    <property type="match status" value="1"/>
</dbReference>
<protein>
    <submittedName>
        <fullName evidence="2">Flavodoxin</fullName>
    </submittedName>
</protein>
<dbReference type="RefSeq" id="WP_183360305.1">
    <property type="nucleotide sequence ID" value="NZ_BLXZ01000002.1"/>
</dbReference>
<accession>A0A6V8N784</accession>
<evidence type="ECO:0000313" key="3">
    <source>
        <dbReference type="Proteomes" id="UP000587586"/>
    </source>
</evidence>
<proteinExistence type="predicted"/>
<dbReference type="Gene3D" id="3.40.50.360">
    <property type="match status" value="1"/>
</dbReference>
<dbReference type="Pfam" id="PF12682">
    <property type="entry name" value="Flavodoxin_4"/>
    <property type="match status" value="1"/>
</dbReference>
<dbReference type="Proteomes" id="UP000587586">
    <property type="component" value="Unassembled WGS sequence"/>
</dbReference>
<dbReference type="AlphaFoldDB" id="A0A6V8N784"/>
<dbReference type="GO" id="GO:0010181">
    <property type="term" value="F:FMN binding"/>
    <property type="evidence" value="ECO:0007669"/>
    <property type="project" value="InterPro"/>
</dbReference>
<dbReference type="InterPro" id="IPR008254">
    <property type="entry name" value="Flavodoxin/NO_synth"/>
</dbReference>
<organism evidence="2 3">
    <name type="scientific">Geomonas limicola</name>
    <dbReference type="NCBI Taxonomy" id="2740186"/>
    <lineage>
        <taxon>Bacteria</taxon>
        <taxon>Pseudomonadati</taxon>
        <taxon>Thermodesulfobacteriota</taxon>
        <taxon>Desulfuromonadia</taxon>
        <taxon>Geobacterales</taxon>
        <taxon>Geobacteraceae</taxon>
        <taxon>Geomonas</taxon>
    </lineage>
</organism>
<evidence type="ECO:0000313" key="2">
    <source>
        <dbReference type="EMBL" id="GFO67784.1"/>
    </source>
</evidence>
<dbReference type="InterPro" id="IPR029039">
    <property type="entry name" value="Flavoprotein-like_sf"/>
</dbReference>
<dbReference type="SUPFAM" id="SSF52218">
    <property type="entry name" value="Flavoproteins"/>
    <property type="match status" value="1"/>
</dbReference>
<feature type="domain" description="Flavodoxin-like" evidence="1">
    <location>
        <begin position="14"/>
        <end position="168"/>
    </location>
</feature>
<sequence>MRSRVEAKTGNWKVLTIYFSHSGNTRECASQIHERLGGDLVEIVPVDPYPQDYDKVVDQAKRELMTGYKPLLMTNIENIESYDILFVGSPNWWNSVAPPIMTFLSQCDLTGKAIFPFITHEGTGLGQSAADIARLCPNATILEGLAVRGKEAKRAQSQISDWLRKLGM</sequence>
<reference evidence="3" key="1">
    <citation type="submission" date="2020-06" db="EMBL/GenBank/DDBJ databases">
        <title>Draft genomic sequecing of Geomonas sp. Red745.</title>
        <authorList>
            <person name="Itoh H."/>
            <person name="Xu Z.X."/>
            <person name="Ushijima N."/>
            <person name="Masuda Y."/>
            <person name="Shiratori Y."/>
            <person name="Senoo K."/>
        </authorList>
    </citation>
    <scope>NUCLEOTIDE SEQUENCE [LARGE SCALE GENOMIC DNA]</scope>
    <source>
        <strain evidence="3">Red745</strain>
    </source>
</reference>
<keyword evidence="3" id="KW-1185">Reference proteome</keyword>
<comment type="caution">
    <text evidence="2">The sequence shown here is derived from an EMBL/GenBank/DDBJ whole genome shotgun (WGS) entry which is preliminary data.</text>
</comment>
<evidence type="ECO:0000259" key="1">
    <source>
        <dbReference type="PROSITE" id="PS50902"/>
    </source>
</evidence>